<dbReference type="Proteomes" id="UP000232323">
    <property type="component" value="Unassembled WGS sequence"/>
</dbReference>
<sequence length="273" mass="29792">MASDLWRSQETSAWICALRKYKTAVFSKKTPFSAVDKWYLVDLPASIRARGSQASMSRDDLVKLVEWKLARGKWRPRLLDYAKQQEEAVLKDVTELAFKSLLGDGVTSIAAIREAVSQLTQLKGVGPATASAAVATVCHHAPFMSDEALEAVMSKREYTLPAYMRLVEALQQKSKELNAVASKDAPLLAAGVVEGGLAASSGPDMTQVDDCYIAEAGWNGTWTAVWVERALWAAAVAPSSSEKVPTERVLPTKRALVANITSKPDANKRKRKK</sequence>
<evidence type="ECO:0000313" key="2">
    <source>
        <dbReference type="Proteomes" id="UP000232323"/>
    </source>
</evidence>
<dbReference type="OrthoDB" id="549925at2759"/>
<proteinExistence type="predicted"/>
<dbReference type="AlphaFoldDB" id="A0A250WWH9"/>
<evidence type="ECO:0000313" key="1">
    <source>
        <dbReference type="EMBL" id="GAX75059.1"/>
    </source>
</evidence>
<reference evidence="1 2" key="1">
    <citation type="submission" date="2017-08" db="EMBL/GenBank/DDBJ databases">
        <title>Acidophilic green algal genome provides insights into adaptation to an acidic environment.</title>
        <authorList>
            <person name="Hirooka S."/>
            <person name="Hirose Y."/>
            <person name="Kanesaki Y."/>
            <person name="Higuchi S."/>
            <person name="Fujiwara T."/>
            <person name="Onuma R."/>
            <person name="Era A."/>
            <person name="Ohbayashi R."/>
            <person name="Uzuka A."/>
            <person name="Nozaki H."/>
            <person name="Yoshikawa H."/>
            <person name="Miyagishima S.Y."/>
        </authorList>
    </citation>
    <scope>NUCLEOTIDE SEQUENCE [LARGE SCALE GENOMIC DNA]</scope>
    <source>
        <strain evidence="1 2">NIES-2499</strain>
    </source>
</reference>
<gene>
    <name evidence="1" type="ORF">CEUSTIGMA_g2503.t1</name>
</gene>
<keyword evidence="2" id="KW-1185">Reference proteome</keyword>
<comment type="caution">
    <text evidence="1">The sequence shown here is derived from an EMBL/GenBank/DDBJ whole genome shotgun (WGS) entry which is preliminary data.</text>
</comment>
<organism evidence="1 2">
    <name type="scientific">Chlamydomonas eustigma</name>
    <dbReference type="NCBI Taxonomy" id="1157962"/>
    <lineage>
        <taxon>Eukaryota</taxon>
        <taxon>Viridiplantae</taxon>
        <taxon>Chlorophyta</taxon>
        <taxon>core chlorophytes</taxon>
        <taxon>Chlorophyceae</taxon>
        <taxon>CS clade</taxon>
        <taxon>Chlamydomonadales</taxon>
        <taxon>Chlamydomonadaceae</taxon>
        <taxon>Chlamydomonas</taxon>
    </lineage>
</organism>
<accession>A0A250WWH9</accession>
<dbReference type="PANTHER" id="PTHR21521">
    <property type="entry name" value="AMUN, ISOFORM A"/>
    <property type="match status" value="1"/>
</dbReference>
<dbReference type="EMBL" id="BEGY01000010">
    <property type="protein sequence ID" value="GAX75059.1"/>
    <property type="molecule type" value="Genomic_DNA"/>
</dbReference>
<dbReference type="STRING" id="1157962.A0A250WWH9"/>
<protein>
    <submittedName>
        <fullName evidence="1">Uncharacterized protein</fullName>
    </submittedName>
</protein>
<name>A0A250WWH9_9CHLO</name>
<dbReference type="PANTHER" id="PTHR21521:SF0">
    <property type="entry name" value="AMUN, ISOFORM A"/>
    <property type="match status" value="1"/>
</dbReference>